<sequence length="84" mass="9546">MVKLPYDIVRPTLMLCCYLRSVSPTRYSCRFVTICCTASSLVARFFFPSVRGDSFPAYAVQSDGGVNWWLKRDEAELTRILGVN</sequence>
<dbReference type="Proteomes" id="UP001605036">
    <property type="component" value="Unassembled WGS sequence"/>
</dbReference>
<evidence type="ECO:0000313" key="2">
    <source>
        <dbReference type="Proteomes" id="UP001605036"/>
    </source>
</evidence>
<dbReference type="EMBL" id="JBHFFA010000008">
    <property type="protein sequence ID" value="KAL2609190.1"/>
    <property type="molecule type" value="Genomic_DNA"/>
</dbReference>
<keyword evidence="2" id="KW-1185">Reference proteome</keyword>
<evidence type="ECO:0000313" key="1">
    <source>
        <dbReference type="EMBL" id="KAL2609190.1"/>
    </source>
</evidence>
<protein>
    <submittedName>
        <fullName evidence="1">Uncharacterized protein</fullName>
    </submittedName>
</protein>
<gene>
    <name evidence="1" type="ORF">R1flu_027763</name>
</gene>
<proteinExistence type="predicted"/>
<accession>A0ABD1XK78</accession>
<dbReference type="AlphaFoldDB" id="A0ABD1XK78"/>
<comment type="caution">
    <text evidence="1">The sequence shown here is derived from an EMBL/GenBank/DDBJ whole genome shotgun (WGS) entry which is preliminary data.</text>
</comment>
<reference evidence="1 2" key="1">
    <citation type="submission" date="2024-09" db="EMBL/GenBank/DDBJ databases">
        <title>Chromosome-scale assembly of Riccia fluitans.</title>
        <authorList>
            <person name="Paukszto L."/>
            <person name="Sawicki J."/>
            <person name="Karawczyk K."/>
            <person name="Piernik-Szablinska J."/>
            <person name="Szczecinska M."/>
            <person name="Mazdziarz M."/>
        </authorList>
    </citation>
    <scope>NUCLEOTIDE SEQUENCE [LARGE SCALE GENOMIC DNA]</scope>
    <source>
        <strain evidence="1">Rf_01</strain>
        <tissue evidence="1">Aerial parts of the thallus</tissue>
    </source>
</reference>
<organism evidence="1 2">
    <name type="scientific">Riccia fluitans</name>
    <dbReference type="NCBI Taxonomy" id="41844"/>
    <lineage>
        <taxon>Eukaryota</taxon>
        <taxon>Viridiplantae</taxon>
        <taxon>Streptophyta</taxon>
        <taxon>Embryophyta</taxon>
        <taxon>Marchantiophyta</taxon>
        <taxon>Marchantiopsida</taxon>
        <taxon>Marchantiidae</taxon>
        <taxon>Marchantiales</taxon>
        <taxon>Ricciaceae</taxon>
        <taxon>Riccia</taxon>
    </lineage>
</organism>
<name>A0ABD1XK78_9MARC</name>